<sequence>MLPFFTNLFHPVIHVTLKRVQSFFEMFIGKEEGFGGSKRDRGLACDRSIRKRYNGLSGFLALVFAVQDLGSLGKENHNRVSVRVAGK</sequence>
<organism evidence="1 2">
    <name type="scientific">candidate division WOR-1 bacterium DG_54_3</name>
    <dbReference type="NCBI Taxonomy" id="1703775"/>
    <lineage>
        <taxon>Bacteria</taxon>
        <taxon>Bacillati</taxon>
        <taxon>Saganbacteria</taxon>
    </lineage>
</organism>
<dbReference type="EMBL" id="LIZX01000006">
    <property type="protein sequence ID" value="KPJ70133.1"/>
    <property type="molecule type" value="Genomic_DNA"/>
</dbReference>
<proteinExistence type="predicted"/>
<reference evidence="1 2" key="1">
    <citation type="journal article" date="2015" name="Microbiome">
        <title>Genomic resolution of linkages in carbon, nitrogen, and sulfur cycling among widespread estuary sediment bacteria.</title>
        <authorList>
            <person name="Baker B.J."/>
            <person name="Lazar C.S."/>
            <person name="Teske A.P."/>
            <person name="Dick G.J."/>
        </authorList>
    </citation>
    <scope>NUCLEOTIDE SEQUENCE [LARGE SCALE GENOMIC DNA]</scope>
    <source>
        <strain evidence="1">DG_54_3</strain>
    </source>
</reference>
<evidence type="ECO:0000313" key="1">
    <source>
        <dbReference type="EMBL" id="KPJ70133.1"/>
    </source>
</evidence>
<evidence type="ECO:0000313" key="2">
    <source>
        <dbReference type="Proteomes" id="UP000051861"/>
    </source>
</evidence>
<accession>A0A0S7Y5V8</accession>
<gene>
    <name evidence="1" type="ORF">AMJ44_00755</name>
</gene>
<comment type="caution">
    <text evidence="1">The sequence shown here is derived from an EMBL/GenBank/DDBJ whole genome shotgun (WGS) entry which is preliminary data.</text>
</comment>
<dbReference type="AlphaFoldDB" id="A0A0S7Y5V8"/>
<dbReference type="Proteomes" id="UP000051861">
    <property type="component" value="Unassembled WGS sequence"/>
</dbReference>
<protein>
    <submittedName>
        <fullName evidence="1">Uncharacterized protein</fullName>
    </submittedName>
</protein>
<name>A0A0S7Y5V8_UNCSA</name>